<dbReference type="EMBL" id="CP002201">
    <property type="protein sequence ID" value="ADN18497.1"/>
    <property type="molecule type" value="Genomic_DNA"/>
</dbReference>
<evidence type="ECO:0000313" key="2">
    <source>
        <dbReference type="Proteomes" id="UP000008206"/>
    </source>
</evidence>
<proteinExistence type="predicted"/>
<dbReference type="Proteomes" id="UP000008206">
    <property type="component" value="Plasmid Cy782203"/>
</dbReference>
<keyword evidence="1" id="KW-0614">Plasmid</keyword>
<sequence>MLSQERLAFLGKLSPAMSHEILNNFEIILQEITITLEMVESKIYQRFPPIH</sequence>
<protein>
    <submittedName>
        <fullName evidence="1">Uncharacterized protein</fullName>
    </submittedName>
</protein>
<name>E0UNG7_GLOV7</name>
<organism evidence="1 2">
    <name type="scientific">Gloeothece verrucosa (strain PCC 7822)</name>
    <name type="common">Cyanothece sp. (strain PCC 7822)</name>
    <dbReference type="NCBI Taxonomy" id="497965"/>
    <lineage>
        <taxon>Bacteria</taxon>
        <taxon>Bacillati</taxon>
        <taxon>Cyanobacteriota</taxon>
        <taxon>Cyanophyceae</taxon>
        <taxon>Oscillatoriophycideae</taxon>
        <taxon>Chroococcales</taxon>
        <taxon>Aphanothecaceae</taxon>
        <taxon>Gloeothece</taxon>
        <taxon>Gloeothece verrucosa</taxon>
    </lineage>
</organism>
<geneLocation type="plasmid" evidence="1 2">
    <name>Cy782203</name>
</geneLocation>
<dbReference type="RefSeq" id="WP_013325623.1">
    <property type="nucleotide sequence ID" value="NC_014502.1"/>
</dbReference>
<accession>E0UNG7</accession>
<evidence type="ECO:0000313" key="1">
    <source>
        <dbReference type="EMBL" id="ADN18497.1"/>
    </source>
</evidence>
<dbReference type="AlphaFoldDB" id="E0UNG7"/>
<keyword evidence="2" id="KW-1185">Reference proteome</keyword>
<dbReference type="HOGENOM" id="CLU_3097963_0_0_3"/>
<dbReference type="KEGG" id="cyj:Cyan7822_6846"/>
<reference evidence="2" key="1">
    <citation type="journal article" date="2011" name="MBio">
        <title>Novel metabolic attributes of the genus Cyanothece, comprising a group of unicellular nitrogen-fixing Cyanobacteria.</title>
        <authorList>
            <person name="Bandyopadhyay A."/>
            <person name="Elvitigala T."/>
            <person name="Welsh E."/>
            <person name="Stockel J."/>
            <person name="Liberton M."/>
            <person name="Min H."/>
            <person name="Sherman L.A."/>
            <person name="Pakrasi H.B."/>
        </authorList>
    </citation>
    <scope>NUCLEOTIDE SEQUENCE [LARGE SCALE GENOMIC DNA]</scope>
    <source>
        <strain evidence="2">PCC 7822</strain>
        <plasmid evidence="2">Cy782203</plasmid>
    </source>
</reference>
<gene>
    <name evidence="1" type="ordered locus">Cyan7822_6846</name>
</gene>